<dbReference type="InterPro" id="IPR036890">
    <property type="entry name" value="HATPase_C_sf"/>
</dbReference>
<evidence type="ECO:0000256" key="2">
    <source>
        <dbReference type="ARBA" id="ARBA00023015"/>
    </source>
</evidence>
<dbReference type="PROSITE" id="PS50110">
    <property type="entry name" value="RESPONSE_REGULATORY"/>
    <property type="match status" value="1"/>
</dbReference>
<reference evidence="9 10" key="1">
    <citation type="submission" date="2018-07" db="EMBL/GenBank/DDBJ databases">
        <title>Pedobacter sp. nov., isolated from soil.</title>
        <authorList>
            <person name="Zhou L.Y."/>
            <person name="Du Z.J."/>
        </authorList>
    </citation>
    <scope>NUCLEOTIDE SEQUENCE [LARGE SCALE GENOMIC DNA]</scope>
    <source>
        <strain evidence="9 10">JDX94</strain>
    </source>
</reference>
<dbReference type="PANTHER" id="PTHR43547">
    <property type="entry name" value="TWO-COMPONENT HISTIDINE KINASE"/>
    <property type="match status" value="1"/>
</dbReference>
<evidence type="ECO:0000313" key="9">
    <source>
        <dbReference type="EMBL" id="RDC55958.1"/>
    </source>
</evidence>
<gene>
    <name evidence="9" type="ORF">DU508_13965</name>
</gene>
<dbReference type="SUPFAM" id="SSF55874">
    <property type="entry name" value="ATPase domain of HSP90 chaperone/DNA topoisomerase II/histidine kinase"/>
    <property type="match status" value="1"/>
</dbReference>
<dbReference type="Pfam" id="PF02518">
    <property type="entry name" value="HATPase_c"/>
    <property type="match status" value="1"/>
</dbReference>
<dbReference type="Gene3D" id="3.40.50.2300">
    <property type="match status" value="1"/>
</dbReference>
<dbReference type="GO" id="GO:0043565">
    <property type="term" value="F:sequence-specific DNA binding"/>
    <property type="evidence" value="ECO:0007669"/>
    <property type="project" value="InterPro"/>
</dbReference>
<evidence type="ECO:0000259" key="8">
    <source>
        <dbReference type="PROSITE" id="PS50110"/>
    </source>
</evidence>
<feature type="modified residue" description="4-aspartylphosphate" evidence="5">
    <location>
        <position position="262"/>
    </location>
</feature>
<dbReference type="Gene3D" id="1.10.10.60">
    <property type="entry name" value="Homeodomain-like"/>
    <property type="match status" value="2"/>
</dbReference>
<dbReference type="InterPro" id="IPR005467">
    <property type="entry name" value="His_kinase_dom"/>
</dbReference>
<dbReference type="AlphaFoldDB" id="A0A369Q0U4"/>
<keyword evidence="2" id="KW-0805">Transcription regulation</keyword>
<proteinExistence type="predicted"/>
<dbReference type="PRINTS" id="PR00032">
    <property type="entry name" value="HTHARAC"/>
</dbReference>
<evidence type="ECO:0000256" key="1">
    <source>
        <dbReference type="ARBA" id="ARBA00022553"/>
    </source>
</evidence>
<keyword evidence="4" id="KW-0804">Transcription</keyword>
<dbReference type="SMART" id="SM00342">
    <property type="entry name" value="HTH_ARAC"/>
    <property type="match status" value="1"/>
</dbReference>
<dbReference type="RefSeq" id="WP_115403423.1">
    <property type="nucleotide sequence ID" value="NZ_QPKV01000005.1"/>
</dbReference>
<protein>
    <submittedName>
        <fullName evidence="9">Response regulator</fullName>
    </submittedName>
</protein>
<feature type="domain" description="HTH araC/xylS-type" evidence="6">
    <location>
        <begin position="361"/>
        <end position="460"/>
    </location>
</feature>
<dbReference type="PROSITE" id="PS50109">
    <property type="entry name" value="HIS_KIN"/>
    <property type="match status" value="1"/>
</dbReference>
<feature type="domain" description="Response regulatory" evidence="8">
    <location>
        <begin position="214"/>
        <end position="329"/>
    </location>
</feature>
<accession>A0A369Q0U4</accession>
<keyword evidence="3" id="KW-0238">DNA-binding</keyword>
<dbReference type="EMBL" id="QPKV01000005">
    <property type="protein sequence ID" value="RDC55958.1"/>
    <property type="molecule type" value="Genomic_DNA"/>
</dbReference>
<dbReference type="SMART" id="SM00387">
    <property type="entry name" value="HATPase_c"/>
    <property type="match status" value="1"/>
</dbReference>
<dbReference type="GO" id="GO:0003700">
    <property type="term" value="F:DNA-binding transcription factor activity"/>
    <property type="evidence" value="ECO:0007669"/>
    <property type="project" value="InterPro"/>
</dbReference>
<dbReference type="Gene3D" id="3.30.565.10">
    <property type="entry name" value="Histidine kinase-like ATPase, C-terminal domain"/>
    <property type="match status" value="1"/>
</dbReference>
<sequence length="465" mass="53006">MKKNASRPIALTNQLLELRKAEADKLSLSLVSTNINELLHEIYASFKPVAEQKDLECELYLPKLKLYALVDCEVLKKIITNLFSNAIEYASRTTQIKLLPFSSDDDCFGIEFRHDGHIFSNEDTESIFEPDFRITETEQQEGTGIGFSLAKSLTELHKGKIEFKKMGDHFNIFLLSIPIHQEIKTDQKKTQEEKKPDHIKEDHAKQEISSGKPFILLVEDHHDILTYLKNQLANNYVVFTATNGMEAIDILEKENIQLIISDIMMPVMDGIDLCKNLKNDLHYSHIPVILLTAKNSIGSKIEGLEVGADAYIEKPFAFEHLLAQINNLLINRNIIKEHFAHSPLAHIKGIAHSKADQEFITKLHDLIFNHITQIDLDVDLLAKMMNMSRPTLYRKVKAIANLSPNEFINVTRLKRAAEVLAEGNYKINEVANMVGYTLSTNFSRDFQRQFGLSPSTYLNTIKKEM</sequence>
<evidence type="ECO:0000256" key="3">
    <source>
        <dbReference type="ARBA" id="ARBA00023125"/>
    </source>
</evidence>
<dbReference type="PROSITE" id="PS01124">
    <property type="entry name" value="HTH_ARAC_FAMILY_2"/>
    <property type="match status" value="1"/>
</dbReference>
<dbReference type="GO" id="GO:0000155">
    <property type="term" value="F:phosphorelay sensor kinase activity"/>
    <property type="evidence" value="ECO:0007669"/>
    <property type="project" value="TreeGrafter"/>
</dbReference>
<name>A0A369Q0U4_9SPHI</name>
<evidence type="ECO:0000259" key="6">
    <source>
        <dbReference type="PROSITE" id="PS01124"/>
    </source>
</evidence>
<dbReference type="SMART" id="SM00448">
    <property type="entry name" value="REC"/>
    <property type="match status" value="1"/>
</dbReference>
<dbReference type="InterPro" id="IPR001789">
    <property type="entry name" value="Sig_transdc_resp-reg_receiver"/>
</dbReference>
<comment type="caution">
    <text evidence="9">The sequence shown here is derived from an EMBL/GenBank/DDBJ whole genome shotgun (WGS) entry which is preliminary data.</text>
</comment>
<feature type="domain" description="Histidine kinase" evidence="7">
    <location>
        <begin position="1"/>
        <end position="181"/>
    </location>
</feature>
<evidence type="ECO:0000256" key="5">
    <source>
        <dbReference type="PROSITE-ProRule" id="PRU00169"/>
    </source>
</evidence>
<dbReference type="PROSITE" id="PS00041">
    <property type="entry name" value="HTH_ARAC_FAMILY_1"/>
    <property type="match status" value="1"/>
</dbReference>
<dbReference type="Pfam" id="PF12833">
    <property type="entry name" value="HTH_18"/>
    <property type="match status" value="1"/>
</dbReference>
<evidence type="ECO:0000259" key="7">
    <source>
        <dbReference type="PROSITE" id="PS50109"/>
    </source>
</evidence>
<dbReference type="Pfam" id="PF00072">
    <property type="entry name" value="Response_reg"/>
    <property type="match status" value="1"/>
</dbReference>
<dbReference type="SUPFAM" id="SSF46689">
    <property type="entry name" value="Homeodomain-like"/>
    <property type="match status" value="1"/>
</dbReference>
<evidence type="ECO:0000313" key="10">
    <source>
        <dbReference type="Proteomes" id="UP000253961"/>
    </source>
</evidence>
<evidence type="ECO:0000256" key="4">
    <source>
        <dbReference type="ARBA" id="ARBA00023163"/>
    </source>
</evidence>
<dbReference type="Proteomes" id="UP000253961">
    <property type="component" value="Unassembled WGS sequence"/>
</dbReference>
<organism evidence="9 10">
    <name type="scientific">Pedobacter chinensis</name>
    <dbReference type="NCBI Taxonomy" id="2282421"/>
    <lineage>
        <taxon>Bacteria</taxon>
        <taxon>Pseudomonadati</taxon>
        <taxon>Bacteroidota</taxon>
        <taxon>Sphingobacteriia</taxon>
        <taxon>Sphingobacteriales</taxon>
        <taxon>Sphingobacteriaceae</taxon>
        <taxon>Pedobacter</taxon>
    </lineage>
</organism>
<dbReference type="FunFam" id="3.40.50.2300:FF:000138">
    <property type="entry name" value="Two-component system sensor histidine kinase/response regulator"/>
    <property type="match status" value="1"/>
</dbReference>
<dbReference type="InterPro" id="IPR018060">
    <property type="entry name" value="HTH_AraC"/>
</dbReference>
<dbReference type="CDD" id="cd17574">
    <property type="entry name" value="REC_OmpR"/>
    <property type="match status" value="1"/>
</dbReference>
<dbReference type="InterPro" id="IPR011006">
    <property type="entry name" value="CheY-like_superfamily"/>
</dbReference>
<dbReference type="InterPro" id="IPR009057">
    <property type="entry name" value="Homeodomain-like_sf"/>
</dbReference>
<dbReference type="InterPro" id="IPR020449">
    <property type="entry name" value="Tscrpt_reg_AraC-type_HTH"/>
</dbReference>
<keyword evidence="10" id="KW-1185">Reference proteome</keyword>
<dbReference type="InterPro" id="IPR003594">
    <property type="entry name" value="HATPase_dom"/>
</dbReference>
<dbReference type="OrthoDB" id="9809670at2"/>
<dbReference type="InterPro" id="IPR018062">
    <property type="entry name" value="HTH_AraC-typ_CS"/>
</dbReference>
<dbReference type="SUPFAM" id="SSF52172">
    <property type="entry name" value="CheY-like"/>
    <property type="match status" value="1"/>
</dbReference>
<dbReference type="PANTHER" id="PTHR43547:SF2">
    <property type="entry name" value="HYBRID SIGNAL TRANSDUCTION HISTIDINE KINASE C"/>
    <property type="match status" value="1"/>
</dbReference>
<keyword evidence="1 5" id="KW-0597">Phosphoprotein</keyword>